<dbReference type="RefSeq" id="WP_346759205.1">
    <property type="nucleotide sequence ID" value="NZ_JAUJEB010000004.1"/>
</dbReference>
<protein>
    <submittedName>
        <fullName evidence="6">FAD-dependent oxidoreductase</fullName>
    </submittedName>
</protein>
<dbReference type="PANTHER" id="PTHR43498">
    <property type="entry name" value="FERREDOXIN:COB-COM HETERODISULFIDE REDUCTASE SUBUNIT A"/>
    <property type="match status" value="1"/>
</dbReference>
<sequence>MVKIKANYVLAALWITLLCSCQKRSPEIPEIRQVDVLIVGGGASGTMAAIQAARMGSSVLVAEETPWLGGMLTAAGVSAIDGNYKLQSGLWEEFRKNLYNHYGGPEGVKTGWVSNVLFEPEVGDSILKYMAGLEDGIELMLNSTLGHIEKTQKGWIADIAYQTDTIRVETQVVIDGTELGDVAALVGIPYEIGMDSRHLSNEKIAPETANDIVQDLTYVAILKDYGKGTDMTITKPEGYDPSPFYCTCAGRCNQDSIGRKLWDCEHMMGYGRLPGDKYMINWPIFGNDFYLNVIEMAPHERKQAYEQAKWYTMCYVYYLQDALGFRHLGIADDVFPTADGLPFIPYHRESRRIDGIVRFDLNDLARPFAQTNALYRTGVAVGDYPVDHHHAAYPQSEALPDLHFYPVPSYALPLGTLIPKSVSNFIVAEKSISVTNLVNGTTRLQPVCLLIGQAAGALAALAVDEGVSPADVPVRKVQQALLDSKAYILPYLDVSPTSSSFSAIQKTGATGILRGEGKNIGWENQTLFYPDSLVSKSALQTGLQDIAAGLVITSKKETLTVNEALKVIYDLMKLRPGDTHFSSREAMDEKAKEIWKNHMDTLMDPEVSITRAMFSVLLGELIDPFSNWPVDHHGTYRSGIN</sequence>
<gene>
    <name evidence="6" type="ORF">QQ020_17455</name>
</gene>
<keyword evidence="7" id="KW-1185">Reference proteome</keyword>
<dbReference type="Pfam" id="PF12831">
    <property type="entry name" value="FAD_oxidored"/>
    <property type="match status" value="1"/>
</dbReference>
<comment type="caution">
    <text evidence="6">The sequence shown here is derived from an EMBL/GenBank/DDBJ whole genome shotgun (WGS) entry which is preliminary data.</text>
</comment>
<dbReference type="Gene3D" id="3.50.50.60">
    <property type="entry name" value="FAD/NAD(P)-binding domain"/>
    <property type="match status" value="1"/>
</dbReference>
<keyword evidence="3" id="KW-0560">Oxidoreductase</keyword>
<evidence type="ECO:0000256" key="3">
    <source>
        <dbReference type="ARBA" id="ARBA00023002"/>
    </source>
</evidence>
<reference evidence="6" key="1">
    <citation type="submission" date="2023-06" db="EMBL/GenBank/DDBJ databases">
        <title>Genomic of Agaribacillus aureum.</title>
        <authorList>
            <person name="Wang G."/>
        </authorList>
    </citation>
    <scope>NUCLEOTIDE SEQUENCE</scope>
    <source>
        <strain evidence="6">BMA12</strain>
    </source>
</reference>
<evidence type="ECO:0000256" key="4">
    <source>
        <dbReference type="ARBA" id="ARBA00023004"/>
    </source>
</evidence>
<keyword evidence="4" id="KW-0408">Iron</keyword>
<dbReference type="PANTHER" id="PTHR43498:SF1">
    <property type="entry name" value="COB--COM HETERODISULFIDE REDUCTASE IRON-SULFUR SUBUNIT A"/>
    <property type="match status" value="1"/>
</dbReference>
<organism evidence="6 7">
    <name type="scientific">Agaribacillus aureus</name>
    <dbReference type="NCBI Taxonomy" id="3051825"/>
    <lineage>
        <taxon>Bacteria</taxon>
        <taxon>Pseudomonadati</taxon>
        <taxon>Bacteroidota</taxon>
        <taxon>Cytophagia</taxon>
        <taxon>Cytophagales</taxon>
        <taxon>Splendidivirgaceae</taxon>
        <taxon>Agaribacillus</taxon>
    </lineage>
</organism>
<evidence type="ECO:0000313" key="7">
    <source>
        <dbReference type="Proteomes" id="UP001172083"/>
    </source>
</evidence>
<evidence type="ECO:0000313" key="6">
    <source>
        <dbReference type="EMBL" id="MDN5213865.1"/>
    </source>
</evidence>
<dbReference type="InterPro" id="IPR036188">
    <property type="entry name" value="FAD/NAD-bd_sf"/>
</dbReference>
<accession>A0ABT8L7Y1</accession>
<keyword evidence="2" id="KW-0479">Metal-binding</keyword>
<name>A0ABT8L7Y1_9BACT</name>
<keyword evidence="1" id="KW-0004">4Fe-4S</keyword>
<keyword evidence="5" id="KW-0411">Iron-sulfur</keyword>
<dbReference type="SUPFAM" id="SSF51905">
    <property type="entry name" value="FAD/NAD(P)-binding domain"/>
    <property type="match status" value="1"/>
</dbReference>
<dbReference type="PROSITE" id="PS51257">
    <property type="entry name" value="PROKAR_LIPOPROTEIN"/>
    <property type="match status" value="1"/>
</dbReference>
<dbReference type="EMBL" id="JAUJEB010000004">
    <property type="protein sequence ID" value="MDN5213865.1"/>
    <property type="molecule type" value="Genomic_DNA"/>
</dbReference>
<dbReference type="Proteomes" id="UP001172083">
    <property type="component" value="Unassembled WGS sequence"/>
</dbReference>
<evidence type="ECO:0000256" key="1">
    <source>
        <dbReference type="ARBA" id="ARBA00022485"/>
    </source>
</evidence>
<evidence type="ECO:0000256" key="2">
    <source>
        <dbReference type="ARBA" id="ARBA00022723"/>
    </source>
</evidence>
<dbReference type="InterPro" id="IPR039650">
    <property type="entry name" value="HdrA-like"/>
</dbReference>
<evidence type="ECO:0000256" key="5">
    <source>
        <dbReference type="ARBA" id="ARBA00023014"/>
    </source>
</evidence>
<proteinExistence type="predicted"/>